<sequence>MSISEIELFLREDIGDFDLFHELLPDDVAKANIVAKEDGIVAGLEEAIRILSHCGISATRRRDDGDTIAEGDVVLELGGSTRAILQSERVTLNFLGRMSGIATLTRRCVEIVAGTDVGIAGTRKTTPGFRRFEKKAVAIGGGDPHRFCLSDAVMIKDNHIKIYGMETAYGYARAAGFTKTVEVEVGNAEDAVRAAKLGADIIMFDNMDPRKITEAISALARQELCDHVMLEASGGITLDNLALYAETGVDVISIGALTHSASWLDFSLKVD</sequence>
<reference evidence="1" key="1">
    <citation type="submission" date="2018-01" db="EMBL/GenBank/DDBJ databases">
        <authorList>
            <person name="Krukenberg V."/>
        </authorList>
    </citation>
    <scope>NUCLEOTIDE SEQUENCE</scope>
    <source>
        <strain evidence="1">E20ANME2</strain>
    </source>
</reference>
<dbReference type="Proteomes" id="UP000248329">
    <property type="component" value="Unassembled WGS sequence"/>
</dbReference>
<proteinExistence type="predicted"/>
<name>A0AC61KYY3_9EURY</name>
<evidence type="ECO:0000313" key="1">
    <source>
        <dbReference type="EMBL" id="PXF57395.1"/>
    </source>
</evidence>
<organism evidence="1 2">
    <name type="scientific">Candidatus Methanogaster sp</name>
    <dbReference type="NCBI Taxonomy" id="3386292"/>
    <lineage>
        <taxon>Archaea</taxon>
        <taxon>Methanobacteriati</taxon>
        <taxon>Methanobacteriota</taxon>
        <taxon>Stenosarchaea group</taxon>
        <taxon>Methanomicrobia</taxon>
        <taxon>Methanosarcinales</taxon>
        <taxon>ANME-2 cluster</taxon>
        <taxon>Candidatus Methanogasteraceae</taxon>
        <taxon>Candidatus Methanogaster</taxon>
    </lineage>
</organism>
<evidence type="ECO:0000313" key="2">
    <source>
        <dbReference type="Proteomes" id="UP000248329"/>
    </source>
</evidence>
<gene>
    <name evidence="1" type="primary">nadC</name>
    <name evidence="1" type="ORF">C4B59_15305</name>
</gene>
<protein>
    <submittedName>
        <fullName evidence="1">Nicotinate-nucleotide diphosphorylase (Carboxylating)</fullName>
    </submittedName>
</protein>
<accession>A0AC61KYY3</accession>
<dbReference type="EMBL" id="PQXF01000061">
    <property type="protein sequence ID" value="PXF57395.1"/>
    <property type="molecule type" value="Genomic_DNA"/>
</dbReference>
<comment type="caution">
    <text evidence="1">The sequence shown here is derived from an EMBL/GenBank/DDBJ whole genome shotgun (WGS) entry which is preliminary data.</text>
</comment>